<sequence length="279" mass="30887">MSYKIVVDSCCELPEKYKKDPHFEIVPLGLEVGDYRIMDDEHFNQKEFLEQVASCPQCPRSSCPSPESYRQAFESEAEHIYVVTLSGNLSGSYNSAMVGRQMYLEEDESKQIYVMDSCSASCGETQLALLAASLEEQGLSFEEVVSRLEAFRSEMNTYFVLDNLETLRKNGRLSGVKALVASTLSIKPVMAGTMDGRIEQIGQGIGIRKGLQKMADAVVRNVVRSEEKTLMITHCNCPERAESVKRMVTSKVSVKDVVIMDTAGVSSMYANDGGIIVTI</sequence>
<evidence type="ECO:0000256" key="1">
    <source>
        <dbReference type="ARBA" id="ARBA00023121"/>
    </source>
</evidence>
<gene>
    <name evidence="2" type="ORF">LKD45_00480</name>
</gene>
<reference evidence="2 3" key="1">
    <citation type="submission" date="2021-10" db="EMBL/GenBank/DDBJ databases">
        <title>Anaerobic single-cell dispensing facilitates the cultivation of human gut bacteria.</title>
        <authorList>
            <person name="Afrizal A."/>
        </authorList>
    </citation>
    <scope>NUCLEOTIDE SEQUENCE [LARGE SCALE GENOMIC DNA]</scope>
    <source>
        <strain evidence="2 3">CLA-AA-H244</strain>
    </source>
</reference>
<dbReference type="Pfam" id="PF02645">
    <property type="entry name" value="DegV"/>
    <property type="match status" value="1"/>
</dbReference>
<evidence type="ECO:0000313" key="2">
    <source>
        <dbReference type="EMBL" id="MCC2166187.1"/>
    </source>
</evidence>
<dbReference type="PANTHER" id="PTHR33434">
    <property type="entry name" value="DEGV DOMAIN-CONTAINING PROTEIN DR_1986-RELATED"/>
    <property type="match status" value="1"/>
</dbReference>
<dbReference type="SUPFAM" id="SSF82549">
    <property type="entry name" value="DAK1/DegV-like"/>
    <property type="match status" value="1"/>
</dbReference>
<dbReference type="PANTHER" id="PTHR33434:SF2">
    <property type="entry name" value="FATTY ACID-BINDING PROTEIN TM_1468"/>
    <property type="match status" value="1"/>
</dbReference>
<dbReference type="Gene3D" id="3.30.1180.10">
    <property type="match status" value="1"/>
</dbReference>
<dbReference type="EMBL" id="JAJEQF010000001">
    <property type="protein sequence ID" value="MCC2166187.1"/>
    <property type="molecule type" value="Genomic_DNA"/>
</dbReference>
<dbReference type="RefSeq" id="WP_308727425.1">
    <property type="nucleotide sequence ID" value="NZ_JAJEQF010000001.1"/>
</dbReference>
<dbReference type="InterPro" id="IPR003797">
    <property type="entry name" value="DegV"/>
</dbReference>
<keyword evidence="1" id="KW-0446">Lipid-binding</keyword>
<keyword evidence="3" id="KW-1185">Reference proteome</keyword>
<accession>A0AAE3DLD6</accession>
<protein>
    <submittedName>
        <fullName evidence="2">DegV family protein</fullName>
    </submittedName>
</protein>
<dbReference type="AlphaFoldDB" id="A0AAE3DLD6"/>
<dbReference type="NCBIfam" id="TIGR00762">
    <property type="entry name" value="DegV"/>
    <property type="match status" value="1"/>
</dbReference>
<evidence type="ECO:0000313" key="3">
    <source>
        <dbReference type="Proteomes" id="UP001199355"/>
    </source>
</evidence>
<dbReference type="PROSITE" id="PS51482">
    <property type="entry name" value="DEGV"/>
    <property type="match status" value="1"/>
</dbReference>
<proteinExistence type="predicted"/>
<dbReference type="Proteomes" id="UP001199355">
    <property type="component" value="Unassembled WGS sequence"/>
</dbReference>
<organism evidence="2 3">
    <name type="scientific">Gallintestinimicrobium propionicum</name>
    <dbReference type="NCBI Taxonomy" id="2981770"/>
    <lineage>
        <taxon>Bacteria</taxon>
        <taxon>Bacillati</taxon>
        <taxon>Bacillota</taxon>
        <taxon>Clostridia</taxon>
        <taxon>Lachnospirales</taxon>
        <taxon>Lachnospiraceae</taxon>
        <taxon>Gallintestinimicrobium</taxon>
    </lineage>
</organism>
<dbReference type="Gene3D" id="3.40.50.10440">
    <property type="entry name" value="Dihydroxyacetone kinase, domain 1"/>
    <property type="match status" value="1"/>
</dbReference>
<dbReference type="Gene3D" id="2.20.28.50">
    <property type="entry name" value="degv family protein"/>
    <property type="match status" value="1"/>
</dbReference>
<dbReference type="InterPro" id="IPR050270">
    <property type="entry name" value="DegV_domain_contain"/>
</dbReference>
<dbReference type="InterPro" id="IPR043168">
    <property type="entry name" value="DegV_C"/>
</dbReference>
<dbReference type="GO" id="GO:0008289">
    <property type="term" value="F:lipid binding"/>
    <property type="evidence" value="ECO:0007669"/>
    <property type="project" value="UniProtKB-KW"/>
</dbReference>
<name>A0AAE3DLD6_9FIRM</name>
<comment type="caution">
    <text evidence="2">The sequence shown here is derived from an EMBL/GenBank/DDBJ whole genome shotgun (WGS) entry which is preliminary data.</text>
</comment>